<dbReference type="AlphaFoldDB" id="A0AA41QQJ0"/>
<protein>
    <submittedName>
        <fullName evidence="1">Uncharacterized protein</fullName>
    </submittedName>
</protein>
<evidence type="ECO:0000313" key="2">
    <source>
        <dbReference type="Proteomes" id="UP001156140"/>
    </source>
</evidence>
<dbReference type="RefSeq" id="WP_035037182.1">
    <property type="nucleotide sequence ID" value="NZ_CP068983.1"/>
</dbReference>
<dbReference type="EMBL" id="JALAZD010000004">
    <property type="protein sequence ID" value="MCI0129172.1"/>
    <property type="molecule type" value="Genomic_DNA"/>
</dbReference>
<comment type="caution">
    <text evidence="1">The sequence shown here is derived from an EMBL/GenBank/DDBJ whole genome shotgun (WGS) entry which is preliminary data.</text>
</comment>
<sequence>MSLLKLAAELEETARQTAEMVDGVFHALATLSDTAITSEQARADSISQIVQALQAQDRIEQRCRNLAIATRHFAQMPPTASEEALDAVWHSLQMDELRINSLSGVAKRVVGGEPELF</sequence>
<gene>
    <name evidence="1" type="ORF">ML536_20250</name>
</gene>
<evidence type="ECO:0000313" key="1">
    <source>
        <dbReference type="EMBL" id="MCI0129172.1"/>
    </source>
</evidence>
<dbReference type="Proteomes" id="UP001156140">
    <property type="component" value="Unassembled WGS sequence"/>
</dbReference>
<organism evidence="1 2">
    <name type="scientific">Paradevosia shaoguanensis</name>
    <dbReference type="NCBI Taxonomy" id="1335043"/>
    <lineage>
        <taxon>Bacteria</taxon>
        <taxon>Pseudomonadati</taxon>
        <taxon>Pseudomonadota</taxon>
        <taxon>Alphaproteobacteria</taxon>
        <taxon>Hyphomicrobiales</taxon>
        <taxon>Devosiaceae</taxon>
        <taxon>Paradevosia</taxon>
    </lineage>
</organism>
<reference evidence="1" key="1">
    <citation type="submission" date="2022-03" db="EMBL/GenBank/DDBJ databases">
        <title>The complete genome sequence of a Methyloterrigena soli.</title>
        <authorList>
            <person name="Zi Z."/>
        </authorList>
    </citation>
    <scope>NUCLEOTIDE SEQUENCE</scope>
    <source>
        <strain evidence="1">M48</strain>
    </source>
</reference>
<accession>A0AA41QQJ0</accession>
<keyword evidence="2" id="KW-1185">Reference proteome</keyword>
<proteinExistence type="predicted"/>
<name>A0AA41QQJ0_9HYPH</name>